<dbReference type="EC" id="2.1.1.197" evidence="5"/>
<accession>A0A1I1TXP4</accession>
<dbReference type="Gene3D" id="3.40.50.150">
    <property type="entry name" value="Vaccinia Virus protein VP39"/>
    <property type="match status" value="1"/>
</dbReference>
<gene>
    <name evidence="5" type="primary">bioC</name>
    <name evidence="6" type="ORF">SAMN05216378_0746</name>
</gene>
<comment type="catalytic activity">
    <reaction evidence="5">
        <text>malonyl-[ACP] + S-adenosyl-L-methionine = malonyl-[ACP] methyl ester + S-adenosyl-L-homocysteine</text>
        <dbReference type="Rhea" id="RHEA:17105"/>
        <dbReference type="Rhea" id="RHEA-COMP:9623"/>
        <dbReference type="Rhea" id="RHEA-COMP:9954"/>
        <dbReference type="ChEBI" id="CHEBI:57856"/>
        <dbReference type="ChEBI" id="CHEBI:59789"/>
        <dbReference type="ChEBI" id="CHEBI:78449"/>
        <dbReference type="ChEBI" id="CHEBI:78845"/>
        <dbReference type="EC" id="2.1.1.197"/>
    </reaction>
</comment>
<dbReference type="Proteomes" id="UP000198855">
    <property type="component" value="Unassembled WGS sequence"/>
</dbReference>
<evidence type="ECO:0000256" key="1">
    <source>
        <dbReference type="ARBA" id="ARBA00022603"/>
    </source>
</evidence>
<reference evidence="7" key="1">
    <citation type="submission" date="2016-10" db="EMBL/GenBank/DDBJ databases">
        <authorList>
            <person name="Varghese N."/>
            <person name="Submissions S."/>
        </authorList>
    </citation>
    <scope>NUCLEOTIDE SEQUENCE [LARGE SCALE GENOMIC DNA]</scope>
    <source>
        <strain evidence="7">CGMCC 1.10784</strain>
    </source>
</reference>
<keyword evidence="2 5" id="KW-0808">Transferase</keyword>
<organism evidence="6 7">
    <name type="scientific">Paenibacillus catalpae</name>
    <dbReference type="NCBI Taxonomy" id="1045775"/>
    <lineage>
        <taxon>Bacteria</taxon>
        <taxon>Bacillati</taxon>
        <taxon>Bacillota</taxon>
        <taxon>Bacilli</taxon>
        <taxon>Bacillales</taxon>
        <taxon>Paenibacillaceae</taxon>
        <taxon>Paenibacillus</taxon>
    </lineage>
</organism>
<sequence>MINRTTAIQRQFNRSADGSYDVHADVQRMMAVQLAKSLIERLGKRNTDGLKLLEVGCGTGALTEMLANQWPRASITALDIAPAMIKAAKQRNIASQSADLRFIQADVETWASGVSSDSFDLIVSSACFQWLSHPRQTLNHLRQILRPGGLLVFTTFGPETFRELHQAFEVVYLANGMKPQRHGLSFLSASQWNNVLLEAGFSNIHCQQETQMETYATPRAFLQSVKAMGASTSEANKIDGLSARRLFANMYKEYEERYSTQGGVVSTYELLLIEAE</sequence>
<comment type="similarity">
    <text evidence="5">Belongs to the methyltransferase superfamily.</text>
</comment>
<dbReference type="GO" id="GO:0009102">
    <property type="term" value="P:biotin biosynthetic process"/>
    <property type="evidence" value="ECO:0007669"/>
    <property type="project" value="UniProtKB-UniRule"/>
</dbReference>
<evidence type="ECO:0000313" key="7">
    <source>
        <dbReference type="Proteomes" id="UP000198855"/>
    </source>
</evidence>
<dbReference type="NCBIfam" id="TIGR02072">
    <property type="entry name" value="BioC"/>
    <property type="match status" value="1"/>
</dbReference>
<dbReference type="InterPro" id="IPR029063">
    <property type="entry name" value="SAM-dependent_MTases_sf"/>
</dbReference>
<dbReference type="InterPro" id="IPR011814">
    <property type="entry name" value="BioC"/>
</dbReference>
<comment type="pathway">
    <text evidence="5">Cofactor biosynthesis; biotin biosynthesis.</text>
</comment>
<evidence type="ECO:0000256" key="4">
    <source>
        <dbReference type="ARBA" id="ARBA00022756"/>
    </source>
</evidence>
<evidence type="ECO:0000256" key="2">
    <source>
        <dbReference type="ARBA" id="ARBA00022679"/>
    </source>
</evidence>
<proteinExistence type="inferred from homology"/>
<dbReference type="CDD" id="cd02440">
    <property type="entry name" value="AdoMet_MTases"/>
    <property type="match status" value="1"/>
</dbReference>
<protein>
    <recommendedName>
        <fullName evidence="5">Malonyl-[acyl-carrier protein] O-methyltransferase</fullName>
        <shortName evidence="5">Malonyl-ACP O-methyltransferase</shortName>
        <ecNumber evidence="5">2.1.1.197</ecNumber>
    </recommendedName>
    <alternativeName>
        <fullName evidence="5">Biotin synthesis protein BioC</fullName>
    </alternativeName>
</protein>
<dbReference type="HAMAP" id="MF_00835">
    <property type="entry name" value="BioC"/>
    <property type="match status" value="1"/>
</dbReference>
<comment type="function">
    <text evidence="5">Converts the free carboxyl group of a malonyl-thioester to its methyl ester by transfer of a methyl group from S-adenosyl-L-methionine (SAM). It allows to synthesize pimeloyl-ACP via the fatty acid synthetic pathway.</text>
</comment>
<name>A0A1I1TXP4_9BACL</name>
<dbReference type="SUPFAM" id="SSF53335">
    <property type="entry name" value="S-adenosyl-L-methionine-dependent methyltransferases"/>
    <property type="match status" value="1"/>
</dbReference>
<dbReference type="PANTHER" id="PTHR43861:SF1">
    <property type="entry name" value="TRANS-ACONITATE 2-METHYLTRANSFERASE"/>
    <property type="match status" value="1"/>
</dbReference>
<dbReference type="STRING" id="1045775.SAMN05216378_0746"/>
<dbReference type="Pfam" id="PF13489">
    <property type="entry name" value="Methyltransf_23"/>
    <property type="match status" value="1"/>
</dbReference>
<dbReference type="OrthoDB" id="9760689at2"/>
<dbReference type="UniPathway" id="UPA00078"/>
<evidence type="ECO:0000256" key="5">
    <source>
        <dbReference type="HAMAP-Rule" id="MF_00835"/>
    </source>
</evidence>
<keyword evidence="1 5" id="KW-0489">Methyltransferase</keyword>
<keyword evidence="4 5" id="KW-0093">Biotin biosynthesis</keyword>
<dbReference type="EMBL" id="FOMT01000001">
    <property type="protein sequence ID" value="SFD63284.1"/>
    <property type="molecule type" value="Genomic_DNA"/>
</dbReference>
<dbReference type="RefSeq" id="WP_091181133.1">
    <property type="nucleotide sequence ID" value="NZ_FOMT01000001.1"/>
</dbReference>
<dbReference type="GO" id="GO:0102130">
    <property type="term" value="F:malonyl-CoA methyltransferase activity"/>
    <property type="evidence" value="ECO:0007669"/>
    <property type="project" value="UniProtKB-EC"/>
</dbReference>
<keyword evidence="7" id="KW-1185">Reference proteome</keyword>
<dbReference type="GO" id="GO:0010340">
    <property type="term" value="F:carboxyl-O-methyltransferase activity"/>
    <property type="evidence" value="ECO:0007669"/>
    <property type="project" value="UniProtKB-UniRule"/>
</dbReference>
<dbReference type="AlphaFoldDB" id="A0A1I1TXP4"/>
<evidence type="ECO:0000256" key="3">
    <source>
        <dbReference type="ARBA" id="ARBA00022691"/>
    </source>
</evidence>
<evidence type="ECO:0000313" key="6">
    <source>
        <dbReference type="EMBL" id="SFD63284.1"/>
    </source>
</evidence>
<dbReference type="GO" id="GO:0032259">
    <property type="term" value="P:methylation"/>
    <property type="evidence" value="ECO:0007669"/>
    <property type="project" value="UniProtKB-KW"/>
</dbReference>
<keyword evidence="3 5" id="KW-0949">S-adenosyl-L-methionine</keyword>
<dbReference type="PANTHER" id="PTHR43861">
    <property type="entry name" value="TRANS-ACONITATE 2-METHYLTRANSFERASE-RELATED"/>
    <property type="match status" value="1"/>
</dbReference>